<dbReference type="CDD" id="cd00093">
    <property type="entry name" value="HTH_XRE"/>
    <property type="match status" value="1"/>
</dbReference>
<gene>
    <name evidence="2" type="ORF">B4127_3467</name>
    <name evidence="3" type="ORF">CEY02_15790</name>
</gene>
<sequence length="77" mass="9115">MMVEKIQIRRTFVMQYMIENDMSLNQLADEIGISPATLSRVLNGHRKPGQLVIGKMIHYFDKKFEDLFYYENVDKSQ</sequence>
<dbReference type="PROSITE" id="PS50943">
    <property type="entry name" value="HTH_CROC1"/>
    <property type="match status" value="1"/>
</dbReference>
<comment type="caution">
    <text evidence="3">The sequence shown here is derived from an EMBL/GenBank/DDBJ whole genome shotgun (WGS) entry which is preliminary data.</text>
</comment>
<evidence type="ECO:0000313" key="2">
    <source>
        <dbReference type="EMBL" id="KIL25613.1"/>
    </source>
</evidence>
<evidence type="ECO:0000313" key="5">
    <source>
        <dbReference type="Proteomes" id="UP000228754"/>
    </source>
</evidence>
<dbReference type="Pfam" id="PF01381">
    <property type="entry name" value="HTH_3"/>
    <property type="match status" value="1"/>
</dbReference>
<evidence type="ECO:0000313" key="3">
    <source>
        <dbReference type="EMBL" id="PCK19999.1"/>
    </source>
</evidence>
<dbReference type="Proteomes" id="UP000228754">
    <property type="component" value="Unassembled WGS sequence"/>
</dbReference>
<feature type="domain" description="HTH cro/C1-type" evidence="1">
    <location>
        <begin position="15"/>
        <end position="67"/>
    </location>
</feature>
<dbReference type="InterPro" id="IPR010982">
    <property type="entry name" value="Lambda_DNA-bd_dom_sf"/>
</dbReference>
<evidence type="ECO:0000259" key="1">
    <source>
        <dbReference type="PROSITE" id="PS50943"/>
    </source>
</evidence>
<accession>A0A2A5ISK8</accession>
<dbReference type="Gene3D" id="1.10.260.40">
    <property type="entry name" value="lambda repressor-like DNA-binding domains"/>
    <property type="match status" value="1"/>
</dbReference>
<name>A0A2A5ISK8_BACPU</name>
<protein>
    <submittedName>
        <fullName evidence="3">Transcriptional regulator</fullName>
    </submittedName>
</protein>
<dbReference type="SUPFAM" id="SSF47413">
    <property type="entry name" value="lambda repressor-like DNA-binding domains"/>
    <property type="match status" value="1"/>
</dbReference>
<dbReference type="Proteomes" id="UP000031978">
    <property type="component" value="Unassembled WGS sequence"/>
</dbReference>
<organism evidence="3 5">
    <name type="scientific">Bacillus pumilus</name>
    <name type="common">Bacillus mesentericus</name>
    <dbReference type="NCBI Taxonomy" id="1408"/>
    <lineage>
        <taxon>Bacteria</taxon>
        <taxon>Bacillati</taxon>
        <taxon>Bacillota</taxon>
        <taxon>Bacilli</taxon>
        <taxon>Bacillales</taxon>
        <taxon>Bacillaceae</taxon>
        <taxon>Bacillus</taxon>
    </lineage>
</organism>
<reference evidence="3 5" key="2">
    <citation type="submission" date="2017-06" db="EMBL/GenBank/DDBJ databases">
        <title>Draft Genome Sequence of Bacillus sp Strain 36R Isolated from saline sediment at Atanasia, Sonora, Mexico.</title>
        <authorList>
            <person name="Sanchez Diaz R."/>
            <person name="Quiroz Macias M.E."/>
            <person name="Ibarra Gamez J.C."/>
            <person name="Enciso Ibarra J."/>
            <person name="Gomez Gil B."/>
            <person name="Galaviz Silva L."/>
        </authorList>
    </citation>
    <scope>NUCLEOTIDE SEQUENCE [LARGE SCALE GENOMIC DNA]</scope>
    <source>
        <strain evidence="3 5">36R_ATNSAL</strain>
    </source>
</reference>
<dbReference type="GO" id="GO:0003677">
    <property type="term" value="F:DNA binding"/>
    <property type="evidence" value="ECO:0007669"/>
    <property type="project" value="InterPro"/>
</dbReference>
<reference evidence="2 4" key="1">
    <citation type="submission" date="2014-12" db="EMBL/GenBank/DDBJ databases">
        <title>Draft Genome Sequences of Five Spore-Forming Food Isolates of Bacillus pumilus.</title>
        <authorList>
            <person name="de Jong A."/>
            <person name="van Heel A.J."/>
            <person name="Montalban-Lopez M."/>
            <person name="Krawczyk A.O."/>
            <person name="Berendsen E.M."/>
            <person name="Wells-Bennik M."/>
            <person name="Kuipers O.P."/>
        </authorList>
    </citation>
    <scope>NUCLEOTIDE SEQUENCE [LARGE SCALE GENOMIC DNA]</scope>
    <source>
        <strain evidence="2 4">B4127</strain>
    </source>
</reference>
<dbReference type="AlphaFoldDB" id="A0A2A5ISK8"/>
<dbReference type="OrthoDB" id="2896958at2"/>
<dbReference type="InterPro" id="IPR001387">
    <property type="entry name" value="Cro/C1-type_HTH"/>
</dbReference>
<proteinExistence type="predicted"/>
<dbReference type="SMART" id="SM00530">
    <property type="entry name" value="HTH_XRE"/>
    <property type="match status" value="1"/>
</dbReference>
<evidence type="ECO:0000313" key="4">
    <source>
        <dbReference type="Proteomes" id="UP000031978"/>
    </source>
</evidence>
<dbReference type="EMBL" id="JXCL01000002">
    <property type="protein sequence ID" value="KIL25613.1"/>
    <property type="molecule type" value="Genomic_DNA"/>
</dbReference>
<dbReference type="EMBL" id="NKHG01000110">
    <property type="protein sequence ID" value="PCK19999.1"/>
    <property type="molecule type" value="Genomic_DNA"/>
</dbReference>
<dbReference type="RefSeq" id="WP_099681964.1">
    <property type="nucleotide sequence ID" value="NZ_CP011007.1"/>
</dbReference>